<dbReference type="InterPro" id="IPR058245">
    <property type="entry name" value="NreC/VraR/RcsB-like_REC"/>
</dbReference>
<dbReference type="InterPro" id="IPR000792">
    <property type="entry name" value="Tscrpt_reg_LuxR_C"/>
</dbReference>
<dbReference type="SMART" id="SM00421">
    <property type="entry name" value="HTH_LUXR"/>
    <property type="match status" value="1"/>
</dbReference>
<evidence type="ECO:0000256" key="4">
    <source>
        <dbReference type="ARBA" id="ARBA00023163"/>
    </source>
</evidence>
<dbReference type="PANTHER" id="PTHR43214">
    <property type="entry name" value="TWO-COMPONENT RESPONSE REGULATOR"/>
    <property type="match status" value="1"/>
</dbReference>
<dbReference type="PANTHER" id="PTHR43214:SF24">
    <property type="entry name" value="TRANSCRIPTIONAL REGULATORY PROTEIN NARL-RELATED"/>
    <property type="match status" value="1"/>
</dbReference>
<dbReference type="EMBL" id="JAGSOV010000006">
    <property type="protein sequence ID" value="MCO1653812.1"/>
    <property type="molecule type" value="Genomic_DNA"/>
</dbReference>
<evidence type="ECO:0000259" key="6">
    <source>
        <dbReference type="PROSITE" id="PS50043"/>
    </source>
</evidence>
<dbReference type="PROSITE" id="PS50110">
    <property type="entry name" value="RESPONSE_REGULATORY"/>
    <property type="match status" value="1"/>
</dbReference>
<keyword evidence="3" id="KW-0238">DNA-binding</keyword>
<dbReference type="PROSITE" id="PS50043">
    <property type="entry name" value="HTH_LUXR_2"/>
    <property type="match status" value="1"/>
</dbReference>
<dbReference type="CDD" id="cd06170">
    <property type="entry name" value="LuxR_C_like"/>
    <property type="match status" value="1"/>
</dbReference>
<dbReference type="InterPro" id="IPR039420">
    <property type="entry name" value="WalR-like"/>
</dbReference>
<dbReference type="PRINTS" id="PR00038">
    <property type="entry name" value="HTHLUXR"/>
</dbReference>
<dbReference type="SMART" id="SM00448">
    <property type="entry name" value="REC"/>
    <property type="match status" value="1"/>
</dbReference>
<sequence>MRVMVADDAALFREGLARVLADAGFDVVAKVGDAHALLERVRAEPPDVAVVDIRMPPTHTTEGLDAARTLHATHPGVGVLVLSAHVEAHYALQLIESGARGAGYLLKERVADVAELGDAVRRVAAGGLVLDPSVVARLVGRRRTRSPLDDLTDREREVLTLMAEGRSNQAICQRLFLSPKTVEAHVRGVFGKLGLHQGADDNRRVLAVLTHLRH</sequence>
<keyword evidence="4" id="KW-0804">Transcription</keyword>
<dbReference type="InterPro" id="IPR011006">
    <property type="entry name" value="CheY-like_superfamily"/>
</dbReference>
<dbReference type="InterPro" id="IPR016032">
    <property type="entry name" value="Sig_transdc_resp-reg_C-effctor"/>
</dbReference>
<keyword evidence="2" id="KW-0805">Transcription regulation</keyword>
<dbReference type="Proteomes" id="UP001165283">
    <property type="component" value="Unassembled WGS sequence"/>
</dbReference>
<dbReference type="RefSeq" id="WP_252435426.1">
    <property type="nucleotide sequence ID" value="NZ_JAGSOV010000006.1"/>
</dbReference>
<evidence type="ECO:0000256" key="2">
    <source>
        <dbReference type="ARBA" id="ARBA00023015"/>
    </source>
</evidence>
<dbReference type="Pfam" id="PF00072">
    <property type="entry name" value="Response_reg"/>
    <property type="match status" value="1"/>
</dbReference>
<feature type="modified residue" description="4-aspartylphosphate" evidence="5">
    <location>
        <position position="52"/>
    </location>
</feature>
<dbReference type="Gene3D" id="3.40.50.2300">
    <property type="match status" value="1"/>
</dbReference>
<evidence type="ECO:0000313" key="9">
    <source>
        <dbReference type="Proteomes" id="UP001165283"/>
    </source>
</evidence>
<evidence type="ECO:0000256" key="5">
    <source>
        <dbReference type="PROSITE-ProRule" id="PRU00169"/>
    </source>
</evidence>
<dbReference type="InterPro" id="IPR001789">
    <property type="entry name" value="Sig_transdc_resp-reg_receiver"/>
</dbReference>
<keyword evidence="9" id="KW-1185">Reference proteome</keyword>
<comment type="caution">
    <text evidence="8">The sequence shown here is derived from an EMBL/GenBank/DDBJ whole genome shotgun (WGS) entry which is preliminary data.</text>
</comment>
<protein>
    <submittedName>
        <fullName evidence="8">Response regulator transcription factor</fullName>
    </submittedName>
</protein>
<name>A0ABT0ZSX1_9PSEU</name>
<dbReference type="CDD" id="cd17535">
    <property type="entry name" value="REC_NarL-like"/>
    <property type="match status" value="1"/>
</dbReference>
<dbReference type="SUPFAM" id="SSF52172">
    <property type="entry name" value="CheY-like"/>
    <property type="match status" value="1"/>
</dbReference>
<dbReference type="SUPFAM" id="SSF46894">
    <property type="entry name" value="C-terminal effector domain of the bipartite response regulators"/>
    <property type="match status" value="1"/>
</dbReference>
<feature type="domain" description="Response regulatory" evidence="7">
    <location>
        <begin position="2"/>
        <end position="122"/>
    </location>
</feature>
<reference evidence="8" key="1">
    <citation type="submission" date="2021-04" db="EMBL/GenBank/DDBJ databases">
        <title>Pseudonocardia sp. nov., isolated from sandy soil of mangrove forest.</title>
        <authorList>
            <person name="Zan Z."/>
            <person name="Huang R."/>
            <person name="Liu W."/>
        </authorList>
    </citation>
    <scope>NUCLEOTIDE SEQUENCE</scope>
    <source>
        <strain evidence="8">S2-4</strain>
    </source>
</reference>
<proteinExistence type="predicted"/>
<gene>
    <name evidence="8" type="ORF">KDL28_01965</name>
</gene>
<feature type="domain" description="HTH luxR-type" evidence="6">
    <location>
        <begin position="144"/>
        <end position="214"/>
    </location>
</feature>
<organism evidence="8 9">
    <name type="scientific">Pseudonocardia humida</name>
    <dbReference type="NCBI Taxonomy" id="2800819"/>
    <lineage>
        <taxon>Bacteria</taxon>
        <taxon>Bacillati</taxon>
        <taxon>Actinomycetota</taxon>
        <taxon>Actinomycetes</taxon>
        <taxon>Pseudonocardiales</taxon>
        <taxon>Pseudonocardiaceae</taxon>
        <taxon>Pseudonocardia</taxon>
    </lineage>
</organism>
<evidence type="ECO:0000259" key="7">
    <source>
        <dbReference type="PROSITE" id="PS50110"/>
    </source>
</evidence>
<evidence type="ECO:0000256" key="3">
    <source>
        <dbReference type="ARBA" id="ARBA00023125"/>
    </source>
</evidence>
<accession>A0ABT0ZSX1</accession>
<dbReference type="Pfam" id="PF00196">
    <property type="entry name" value="GerE"/>
    <property type="match status" value="1"/>
</dbReference>
<evidence type="ECO:0000256" key="1">
    <source>
        <dbReference type="ARBA" id="ARBA00022553"/>
    </source>
</evidence>
<keyword evidence="1 5" id="KW-0597">Phosphoprotein</keyword>
<evidence type="ECO:0000313" key="8">
    <source>
        <dbReference type="EMBL" id="MCO1653812.1"/>
    </source>
</evidence>